<dbReference type="GO" id="GO:0007266">
    <property type="term" value="P:Rho protein signal transduction"/>
    <property type="evidence" value="ECO:0007669"/>
    <property type="project" value="InterPro"/>
</dbReference>
<sequence length="63" mass="7264">CYFSFIGSRAPSSDIQTYVSEIEQAPSGMLSRGSFLVKSKLRDDDKNVYAEWEWNLVIAKDWQ</sequence>
<dbReference type="InterPro" id="IPR024792">
    <property type="entry name" value="RhoGDI_dom_sf"/>
</dbReference>
<evidence type="ECO:0000256" key="3">
    <source>
        <dbReference type="ARBA" id="ARBA00022490"/>
    </source>
</evidence>
<dbReference type="Gene3D" id="2.70.50.30">
    <property type="entry name" value="Coagulation Factor XIII, subunit A, domain 1"/>
    <property type="match status" value="1"/>
</dbReference>
<dbReference type="PANTHER" id="PTHR10980:SF3">
    <property type="entry name" value="LD16419P"/>
    <property type="match status" value="1"/>
</dbReference>
<dbReference type="GO" id="GO:0005094">
    <property type="term" value="F:Rho GDP-dissociation inhibitor activity"/>
    <property type="evidence" value="ECO:0007669"/>
    <property type="project" value="InterPro"/>
</dbReference>
<reference evidence="4" key="1">
    <citation type="submission" date="2021-02" db="EMBL/GenBank/DDBJ databases">
        <authorList>
            <person name="Nowell W R."/>
        </authorList>
    </citation>
    <scope>NUCLEOTIDE SEQUENCE</scope>
</reference>
<keyword evidence="3" id="KW-0963">Cytoplasm</keyword>
<dbReference type="GO" id="GO:0005829">
    <property type="term" value="C:cytosol"/>
    <property type="evidence" value="ECO:0007669"/>
    <property type="project" value="TreeGrafter"/>
</dbReference>
<comment type="subcellular location">
    <subcellularLocation>
        <location evidence="1">Cytoplasm</location>
    </subcellularLocation>
</comment>
<evidence type="ECO:0000256" key="2">
    <source>
        <dbReference type="ARBA" id="ARBA00009758"/>
    </source>
</evidence>
<evidence type="ECO:0000313" key="4">
    <source>
        <dbReference type="EMBL" id="CAF3980341.1"/>
    </source>
</evidence>
<accession>A0A819MI73</accession>
<organism evidence="4 5">
    <name type="scientific">Rotaria sordida</name>
    <dbReference type="NCBI Taxonomy" id="392033"/>
    <lineage>
        <taxon>Eukaryota</taxon>
        <taxon>Metazoa</taxon>
        <taxon>Spiralia</taxon>
        <taxon>Gnathifera</taxon>
        <taxon>Rotifera</taxon>
        <taxon>Eurotatoria</taxon>
        <taxon>Bdelloidea</taxon>
        <taxon>Philodinida</taxon>
        <taxon>Philodinidae</taxon>
        <taxon>Rotaria</taxon>
    </lineage>
</organism>
<dbReference type="AlphaFoldDB" id="A0A819MI73"/>
<dbReference type="InterPro" id="IPR014756">
    <property type="entry name" value="Ig_E-set"/>
</dbReference>
<name>A0A819MI73_9BILA</name>
<dbReference type="Proteomes" id="UP000663823">
    <property type="component" value="Unassembled WGS sequence"/>
</dbReference>
<evidence type="ECO:0000313" key="5">
    <source>
        <dbReference type="Proteomes" id="UP000663823"/>
    </source>
</evidence>
<comment type="similarity">
    <text evidence="2">Belongs to the Rho GDI family.</text>
</comment>
<dbReference type="SUPFAM" id="SSF81296">
    <property type="entry name" value="E set domains"/>
    <property type="match status" value="1"/>
</dbReference>
<gene>
    <name evidence="4" type="ORF">OTI717_LOCUS27914</name>
</gene>
<comment type="caution">
    <text evidence="4">The sequence shown here is derived from an EMBL/GenBank/DDBJ whole genome shotgun (WGS) entry which is preliminary data.</text>
</comment>
<dbReference type="Pfam" id="PF02115">
    <property type="entry name" value="Rho_GDI"/>
    <property type="match status" value="1"/>
</dbReference>
<dbReference type="EMBL" id="CAJOAX010006424">
    <property type="protein sequence ID" value="CAF3980341.1"/>
    <property type="molecule type" value="Genomic_DNA"/>
</dbReference>
<protein>
    <recommendedName>
        <fullName evidence="6">Rho GDP-dissociation inhibitor 1</fullName>
    </recommendedName>
</protein>
<dbReference type="InterPro" id="IPR000406">
    <property type="entry name" value="Rho_GDI"/>
</dbReference>
<evidence type="ECO:0008006" key="6">
    <source>
        <dbReference type="Google" id="ProtNLM"/>
    </source>
</evidence>
<dbReference type="PANTHER" id="PTHR10980">
    <property type="entry name" value="RHO GDP-DISSOCIATION INHIBITOR"/>
    <property type="match status" value="1"/>
</dbReference>
<evidence type="ECO:0000256" key="1">
    <source>
        <dbReference type="ARBA" id="ARBA00004496"/>
    </source>
</evidence>
<feature type="non-terminal residue" evidence="4">
    <location>
        <position position="1"/>
    </location>
</feature>
<dbReference type="GO" id="GO:0016020">
    <property type="term" value="C:membrane"/>
    <property type="evidence" value="ECO:0007669"/>
    <property type="project" value="TreeGrafter"/>
</dbReference>
<proteinExistence type="inferred from homology"/>